<dbReference type="Proteomes" id="UP000241421">
    <property type="component" value="Unassembled WGS sequence"/>
</dbReference>
<sequence length="182" mass="20834">MTMRKVLAILVAALTCAGAVHAQEAEPKQTVQGAHRFFEELAKARLLKVDFYDAHYKQWNVKDQAHHELPGVPKTFFKWSYNSSAIKSFKPQPTNQCLSKIQYEKQIAPHLPRDEQATWIHYIDWSDVKSVDAPGNSIRIQNLTNELNPVGFTFPTRELTLRAQYAAEFLKFNCDKLPVTGF</sequence>
<accession>A0A2U2I6P0</accession>
<reference evidence="2 3" key="1">
    <citation type="submission" date="2018-04" db="EMBL/GenBank/DDBJ databases">
        <title>Massilia violaceinigra sp. nov., a novel purple-pigmented bacterium isolated from Tianshan glacier, Xinjiang, China.</title>
        <authorList>
            <person name="Wang H."/>
        </authorList>
    </citation>
    <scope>NUCLEOTIDE SEQUENCE [LARGE SCALE GENOMIC DNA]</scope>
    <source>
        <strain evidence="2 3">B448-2</strain>
    </source>
</reference>
<evidence type="ECO:0000256" key="1">
    <source>
        <dbReference type="SAM" id="SignalP"/>
    </source>
</evidence>
<evidence type="ECO:0000313" key="2">
    <source>
        <dbReference type="EMBL" id="PWF55444.1"/>
    </source>
</evidence>
<name>A0A2U2I6P0_9BURK</name>
<gene>
    <name evidence="2" type="ORF">C7C56_001700</name>
</gene>
<comment type="caution">
    <text evidence="2">The sequence shown here is derived from an EMBL/GenBank/DDBJ whole genome shotgun (WGS) entry which is preliminary data.</text>
</comment>
<protein>
    <submittedName>
        <fullName evidence="2">Uncharacterized protein</fullName>
    </submittedName>
</protein>
<feature type="signal peptide" evidence="1">
    <location>
        <begin position="1"/>
        <end position="22"/>
    </location>
</feature>
<organism evidence="2 3">
    <name type="scientific">Massilia glaciei</name>
    <dbReference type="NCBI Taxonomy" id="1524097"/>
    <lineage>
        <taxon>Bacteria</taxon>
        <taxon>Pseudomonadati</taxon>
        <taxon>Pseudomonadota</taxon>
        <taxon>Betaproteobacteria</taxon>
        <taxon>Burkholderiales</taxon>
        <taxon>Oxalobacteraceae</taxon>
        <taxon>Telluria group</taxon>
        <taxon>Massilia</taxon>
    </lineage>
</organism>
<dbReference type="EMBL" id="PXWF02000024">
    <property type="protein sequence ID" value="PWF55444.1"/>
    <property type="molecule type" value="Genomic_DNA"/>
</dbReference>
<keyword evidence="3" id="KW-1185">Reference proteome</keyword>
<proteinExistence type="predicted"/>
<evidence type="ECO:0000313" key="3">
    <source>
        <dbReference type="Proteomes" id="UP000241421"/>
    </source>
</evidence>
<keyword evidence="1" id="KW-0732">Signal</keyword>
<dbReference type="AlphaFoldDB" id="A0A2U2I6P0"/>
<feature type="chain" id="PRO_5015762319" evidence="1">
    <location>
        <begin position="23"/>
        <end position="182"/>
    </location>
</feature>